<gene>
    <name evidence="1" type="ORF">GHO29_21635</name>
</gene>
<sequence length="96" mass="11316">MKNYVENPLAEWRQASKQHFDLVTDPEAHWRKLVELAMLAHERRQVRSNELSEMLELADGARLWGLVEWEEADRVGLFLGHVIDPDDVSFFAKRDR</sequence>
<dbReference type="AlphaFoldDB" id="A0A7X2CFE0"/>
<comment type="caution">
    <text evidence="1">The sequence shown here is derived from an EMBL/GenBank/DDBJ whole genome shotgun (WGS) entry which is preliminary data.</text>
</comment>
<dbReference type="RefSeq" id="WP_153382250.1">
    <property type="nucleotide sequence ID" value="NZ_WIVW01000049.1"/>
</dbReference>
<proteinExistence type="predicted"/>
<evidence type="ECO:0000313" key="1">
    <source>
        <dbReference type="EMBL" id="MQU29073.1"/>
    </source>
</evidence>
<dbReference type="EMBL" id="WIVW01000049">
    <property type="protein sequence ID" value="MQU29073.1"/>
    <property type="molecule type" value="Genomic_DNA"/>
</dbReference>
<name>A0A7X2CFE0_9PSED</name>
<dbReference type="Proteomes" id="UP000437970">
    <property type="component" value="Unassembled WGS sequence"/>
</dbReference>
<organism evidence="1 2">
    <name type="scientific">Pseudomonas helleri</name>
    <dbReference type="NCBI Taxonomy" id="1608996"/>
    <lineage>
        <taxon>Bacteria</taxon>
        <taxon>Pseudomonadati</taxon>
        <taxon>Pseudomonadota</taxon>
        <taxon>Gammaproteobacteria</taxon>
        <taxon>Pseudomonadales</taxon>
        <taxon>Pseudomonadaceae</taxon>
        <taxon>Pseudomonas</taxon>
    </lineage>
</organism>
<evidence type="ECO:0000313" key="2">
    <source>
        <dbReference type="Proteomes" id="UP000437970"/>
    </source>
</evidence>
<accession>A0A7X2CFE0</accession>
<protein>
    <submittedName>
        <fullName evidence="1">Uncharacterized protein</fullName>
    </submittedName>
</protein>
<reference evidence="1 2" key="1">
    <citation type="submission" date="2019-10" db="EMBL/GenBank/DDBJ databases">
        <title>Evaluation of single-gene subtyping targets for Pseudomonas.</title>
        <authorList>
            <person name="Reichler S.J."/>
            <person name="Orsi R.H."/>
            <person name="Wiedmann M."/>
            <person name="Martin N.H."/>
            <person name="Murphy S.I."/>
        </authorList>
    </citation>
    <scope>NUCLEOTIDE SEQUENCE [LARGE SCALE GENOMIC DNA]</scope>
    <source>
        <strain evidence="1 2">FSL R10-1984</strain>
    </source>
</reference>